<dbReference type="SMART" id="SM01328">
    <property type="entry name" value="zf-3CxxC"/>
    <property type="match status" value="1"/>
</dbReference>
<dbReference type="GO" id="GO:0008270">
    <property type="term" value="F:zinc ion binding"/>
    <property type="evidence" value="ECO:0007669"/>
    <property type="project" value="UniProtKB-KW"/>
</dbReference>
<evidence type="ECO:0000313" key="5">
    <source>
        <dbReference type="EMBL" id="RDW79834.1"/>
    </source>
</evidence>
<sequence length="179" mass="20628">MSLPKPKLPREPKSSRVPKMTKPALIEPWSMYPALHDSVRRLLKEDDLSFTFFATDDDETFIEDYDTNIMGRFRCLNKACPKAVWTSKAIAITIRMYPEQKYNARVYHQRCKGCGCLSRPTPDDSYAERIAYRLKLWGGIEMDKPSYTDRANRRPHVSALCEGCKHGHCKFMYGTAPPS</sequence>
<organism evidence="5 6">
    <name type="scientific">Coleophoma cylindrospora</name>
    <dbReference type="NCBI Taxonomy" id="1849047"/>
    <lineage>
        <taxon>Eukaryota</taxon>
        <taxon>Fungi</taxon>
        <taxon>Dikarya</taxon>
        <taxon>Ascomycota</taxon>
        <taxon>Pezizomycotina</taxon>
        <taxon>Leotiomycetes</taxon>
        <taxon>Helotiales</taxon>
        <taxon>Dermateaceae</taxon>
        <taxon>Coleophoma</taxon>
    </lineage>
</organism>
<evidence type="ECO:0000313" key="6">
    <source>
        <dbReference type="Proteomes" id="UP000256645"/>
    </source>
</evidence>
<keyword evidence="3" id="KW-0862">Zinc</keyword>
<evidence type="ECO:0000259" key="4">
    <source>
        <dbReference type="SMART" id="SM01328"/>
    </source>
</evidence>
<dbReference type="EMBL" id="PDLM01000004">
    <property type="protein sequence ID" value="RDW79834.1"/>
    <property type="molecule type" value="Genomic_DNA"/>
</dbReference>
<dbReference type="Pfam" id="PF13695">
    <property type="entry name" value="Zn_ribbon_3CxxC"/>
    <property type="match status" value="1"/>
</dbReference>
<comment type="caution">
    <text evidence="5">The sequence shown here is derived from an EMBL/GenBank/DDBJ whole genome shotgun (WGS) entry which is preliminary data.</text>
</comment>
<dbReference type="InterPro" id="IPR027377">
    <property type="entry name" value="ZAR1/RTP1-5-like_Znf-3CxxC"/>
</dbReference>
<dbReference type="Proteomes" id="UP000256645">
    <property type="component" value="Unassembled WGS sequence"/>
</dbReference>
<dbReference type="AlphaFoldDB" id="A0A3D8S162"/>
<keyword evidence="1" id="KW-0479">Metal-binding</keyword>
<dbReference type="STRING" id="1849047.A0A3D8S162"/>
<evidence type="ECO:0000256" key="2">
    <source>
        <dbReference type="ARBA" id="ARBA00022771"/>
    </source>
</evidence>
<dbReference type="OrthoDB" id="8121437at2759"/>
<reference evidence="5 6" key="1">
    <citation type="journal article" date="2018" name="IMA Fungus">
        <title>IMA Genome-F 9: Draft genome sequence of Annulohypoxylon stygium, Aspergillus mulundensis, Berkeleyomyces basicola (syn. Thielaviopsis basicola), Ceratocystis smalleyi, two Cercospora beticola strains, Coleophoma cylindrospora, Fusarium fracticaudum, Phialophora cf. hyalina, and Morchella septimelata.</title>
        <authorList>
            <person name="Wingfield B.D."/>
            <person name="Bills G.F."/>
            <person name="Dong Y."/>
            <person name="Huang W."/>
            <person name="Nel W.J."/>
            <person name="Swalarsk-Parry B.S."/>
            <person name="Vaghefi N."/>
            <person name="Wilken P.M."/>
            <person name="An Z."/>
            <person name="de Beer Z.W."/>
            <person name="De Vos L."/>
            <person name="Chen L."/>
            <person name="Duong T.A."/>
            <person name="Gao Y."/>
            <person name="Hammerbacher A."/>
            <person name="Kikkert J.R."/>
            <person name="Li Y."/>
            <person name="Li H."/>
            <person name="Li K."/>
            <person name="Li Q."/>
            <person name="Liu X."/>
            <person name="Ma X."/>
            <person name="Naidoo K."/>
            <person name="Pethybridge S.J."/>
            <person name="Sun J."/>
            <person name="Steenkamp E.T."/>
            <person name="van der Nest M.A."/>
            <person name="van Wyk S."/>
            <person name="Wingfield M.J."/>
            <person name="Xiong C."/>
            <person name="Yue Q."/>
            <person name="Zhang X."/>
        </authorList>
    </citation>
    <scope>NUCLEOTIDE SEQUENCE [LARGE SCALE GENOMIC DNA]</scope>
    <source>
        <strain evidence="5 6">BP6252</strain>
    </source>
</reference>
<feature type="domain" description="3CxxC-type" evidence="4">
    <location>
        <begin position="68"/>
        <end position="167"/>
    </location>
</feature>
<name>A0A3D8S162_9HELO</name>
<evidence type="ECO:0000256" key="3">
    <source>
        <dbReference type="ARBA" id="ARBA00022833"/>
    </source>
</evidence>
<protein>
    <recommendedName>
        <fullName evidence="4">3CxxC-type domain-containing protein</fullName>
    </recommendedName>
</protein>
<keyword evidence="6" id="KW-1185">Reference proteome</keyword>
<evidence type="ECO:0000256" key="1">
    <source>
        <dbReference type="ARBA" id="ARBA00022723"/>
    </source>
</evidence>
<gene>
    <name evidence="5" type="ORF">BP6252_04472</name>
</gene>
<accession>A0A3D8S162</accession>
<proteinExistence type="predicted"/>
<keyword evidence="2" id="KW-0863">Zinc-finger</keyword>